<proteinExistence type="predicted"/>
<evidence type="ECO:0000313" key="3">
    <source>
        <dbReference type="Proteomes" id="UP001314229"/>
    </source>
</evidence>
<keyword evidence="1" id="KW-0472">Membrane</keyword>
<evidence type="ECO:0000256" key="1">
    <source>
        <dbReference type="SAM" id="Phobius"/>
    </source>
</evidence>
<dbReference type="EMBL" id="CAWUFR010001611">
    <property type="protein sequence ID" value="CAK6984106.1"/>
    <property type="molecule type" value="Genomic_DNA"/>
</dbReference>
<feature type="non-terminal residue" evidence="2">
    <location>
        <position position="1"/>
    </location>
</feature>
<feature type="transmembrane region" description="Helical" evidence="1">
    <location>
        <begin position="6"/>
        <end position="28"/>
    </location>
</feature>
<keyword evidence="3" id="KW-1185">Reference proteome</keyword>
<name>A0AAV1QN61_SCOSC</name>
<dbReference type="AlphaFoldDB" id="A0AAV1QN61"/>
<sequence length="68" mass="7430">FVPGFPVVIVAVITATTLLLHVALCVGLKHLRKKTTTITVNEGNSDNEIIYSDVRVMKKRIIQSPAQA</sequence>
<keyword evidence="1" id="KW-1133">Transmembrane helix</keyword>
<protein>
    <submittedName>
        <fullName evidence="2">Uncharacterized protein LOC122995085 isoform X1</fullName>
    </submittedName>
</protein>
<reference evidence="2 3" key="1">
    <citation type="submission" date="2024-01" db="EMBL/GenBank/DDBJ databases">
        <authorList>
            <person name="Alioto T."/>
            <person name="Alioto T."/>
            <person name="Gomez Garrido J."/>
        </authorList>
    </citation>
    <scope>NUCLEOTIDE SEQUENCE [LARGE SCALE GENOMIC DNA]</scope>
</reference>
<accession>A0AAV1QN61</accession>
<comment type="caution">
    <text evidence="2">The sequence shown here is derived from an EMBL/GenBank/DDBJ whole genome shotgun (WGS) entry which is preliminary data.</text>
</comment>
<gene>
    <name evidence="2" type="ORF">FSCOSCO3_A019700</name>
</gene>
<evidence type="ECO:0000313" key="2">
    <source>
        <dbReference type="EMBL" id="CAK6984106.1"/>
    </source>
</evidence>
<dbReference type="EMBL" id="CAWUFR010001611">
    <property type="protein sequence ID" value="CAK6984107.1"/>
    <property type="molecule type" value="Genomic_DNA"/>
</dbReference>
<organism evidence="2 3">
    <name type="scientific">Scomber scombrus</name>
    <name type="common">Atlantic mackerel</name>
    <name type="synonym">Scomber vernalis</name>
    <dbReference type="NCBI Taxonomy" id="13677"/>
    <lineage>
        <taxon>Eukaryota</taxon>
        <taxon>Metazoa</taxon>
        <taxon>Chordata</taxon>
        <taxon>Craniata</taxon>
        <taxon>Vertebrata</taxon>
        <taxon>Euteleostomi</taxon>
        <taxon>Actinopterygii</taxon>
        <taxon>Neopterygii</taxon>
        <taxon>Teleostei</taxon>
        <taxon>Neoteleostei</taxon>
        <taxon>Acanthomorphata</taxon>
        <taxon>Pelagiaria</taxon>
        <taxon>Scombriformes</taxon>
        <taxon>Scombridae</taxon>
        <taxon>Scomber</taxon>
    </lineage>
</organism>
<dbReference type="Proteomes" id="UP001314229">
    <property type="component" value="Unassembled WGS sequence"/>
</dbReference>
<keyword evidence="1" id="KW-0812">Transmembrane</keyword>